<organism evidence="1 2">
    <name type="scientific">Lentilactobacillus terminaliae</name>
    <dbReference type="NCBI Taxonomy" id="3003483"/>
    <lineage>
        <taxon>Bacteria</taxon>
        <taxon>Bacillati</taxon>
        <taxon>Bacillota</taxon>
        <taxon>Bacilli</taxon>
        <taxon>Lactobacillales</taxon>
        <taxon>Lactobacillaceae</taxon>
        <taxon>Lentilactobacillus</taxon>
    </lineage>
</organism>
<proteinExistence type="predicted"/>
<protein>
    <submittedName>
        <fullName evidence="1">Uncharacterized protein</fullName>
    </submittedName>
</protein>
<reference evidence="1" key="1">
    <citation type="submission" date="2024-08" db="EMBL/GenBank/DDBJ databases">
        <title>Lentilactobacillus sp. nov., isolated from tree bark.</title>
        <authorList>
            <person name="Phuengjayaem S."/>
            <person name="Tanasupawat S."/>
        </authorList>
    </citation>
    <scope>NUCLEOTIDE SEQUENCE</scope>
    <source>
        <strain evidence="1">SPB1-3</strain>
    </source>
</reference>
<gene>
    <name evidence="1" type="ORF">O0236_006500</name>
</gene>
<evidence type="ECO:0000313" key="1">
    <source>
        <dbReference type="EMBL" id="XFD39081.1"/>
    </source>
</evidence>
<name>A0ACD5DD62_9LACO</name>
<keyword evidence="2" id="KW-1185">Reference proteome</keyword>
<accession>A0ACD5DD62</accession>
<dbReference type="EMBL" id="CP168151">
    <property type="protein sequence ID" value="XFD39081.1"/>
    <property type="molecule type" value="Genomic_DNA"/>
</dbReference>
<dbReference type="Proteomes" id="UP001149860">
    <property type="component" value="Chromosome"/>
</dbReference>
<evidence type="ECO:0000313" key="2">
    <source>
        <dbReference type="Proteomes" id="UP001149860"/>
    </source>
</evidence>
<sequence length="109" mass="13005">MKPAHEAKLIADKIKPLFKGMHGDRYQIQIINNDQVKQYVFFFMRQPKNGSMIVNPIYTMDDYDLEHLELVLHDLDHYYEFTREYRGFMGLLWPSTGKKIQSHKGKNEL</sequence>